<name>A0AAV9XR64_9PEZI</name>
<evidence type="ECO:0000256" key="1">
    <source>
        <dbReference type="ARBA" id="ARBA00022723"/>
    </source>
</evidence>
<evidence type="ECO:0000256" key="2">
    <source>
        <dbReference type="ARBA" id="ARBA00023015"/>
    </source>
</evidence>
<dbReference type="InterPro" id="IPR050797">
    <property type="entry name" value="Carb_Metab_Trans_Reg"/>
</dbReference>
<dbReference type="Pfam" id="PF04082">
    <property type="entry name" value="Fungal_trans"/>
    <property type="match status" value="1"/>
</dbReference>
<feature type="compositionally biased region" description="Polar residues" evidence="6">
    <location>
        <begin position="523"/>
        <end position="549"/>
    </location>
</feature>
<dbReference type="EMBL" id="JAVHJO010000001">
    <property type="protein sequence ID" value="KAK6544513.1"/>
    <property type="molecule type" value="Genomic_DNA"/>
</dbReference>
<evidence type="ECO:0000256" key="4">
    <source>
        <dbReference type="ARBA" id="ARBA00023163"/>
    </source>
</evidence>
<keyword evidence="3" id="KW-0238">DNA-binding</keyword>
<comment type="caution">
    <text evidence="8">The sequence shown here is derived from an EMBL/GenBank/DDBJ whole genome shotgun (WGS) entry which is preliminary data.</text>
</comment>
<keyword evidence="4" id="KW-0804">Transcription</keyword>
<evidence type="ECO:0000313" key="9">
    <source>
        <dbReference type="Proteomes" id="UP001365542"/>
    </source>
</evidence>
<keyword evidence="2" id="KW-0805">Transcription regulation</keyword>
<gene>
    <name evidence="8" type="ORF">TWF694_001205</name>
</gene>
<keyword evidence="1" id="KW-0479">Metal-binding</keyword>
<dbReference type="Proteomes" id="UP001365542">
    <property type="component" value="Unassembled WGS sequence"/>
</dbReference>
<proteinExistence type="predicted"/>
<dbReference type="AlphaFoldDB" id="A0AAV9XR64"/>
<dbReference type="CDD" id="cd00067">
    <property type="entry name" value="GAL4"/>
    <property type="match status" value="1"/>
</dbReference>
<dbReference type="SUPFAM" id="SSF57701">
    <property type="entry name" value="Zn2/Cys6 DNA-binding domain"/>
    <property type="match status" value="1"/>
</dbReference>
<feature type="region of interest" description="Disordered" evidence="6">
    <location>
        <begin position="520"/>
        <end position="585"/>
    </location>
</feature>
<feature type="domain" description="Zn(2)-C6 fungal-type" evidence="7">
    <location>
        <begin position="20"/>
        <end position="55"/>
    </location>
</feature>
<dbReference type="CDD" id="cd12148">
    <property type="entry name" value="fungal_TF_MHR"/>
    <property type="match status" value="1"/>
</dbReference>
<dbReference type="GO" id="GO:0003677">
    <property type="term" value="F:DNA binding"/>
    <property type="evidence" value="ECO:0007669"/>
    <property type="project" value="UniProtKB-KW"/>
</dbReference>
<keyword evidence="5" id="KW-0539">Nucleus</keyword>
<dbReference type="PANTHER" id="PTHR31668:SF26">
    <property type="entry name" value="GLUCOSE TRANSPORT TRANSCRIPTION REGULATOR RGT1-RELATED"/>
    <property type="match status" value="1"/>
</dbReference>
<evidence type="ECO:0000259" key="7">
    <source>
        <dbReference type="PROSITE" id="PS50048"/>
    </source>
</evidence>
<evidence type="ECO:0000256" key="3">
    <source>
        <dbReference type="ARBA" id="ARBA00023125"/>
    </source>
</evidence>
<dbReference type="PANTHER" id="PTHR31668">
    <property type="entry name" value="GLUCOSE TRANSPORT TRANSCRIPTION REGULATOR RGT1-RELATED-RELATED"/>
    <property type="match status" value="1"/>
</dbReference>
<evidence type="ECO:0000256" key="6">
    <source>
        <dbReference type="SAM" id="MobiDB-lite"/>
    </source>
</evidence>
<protein>
    <recommendedName>
        <fullName evidence="7">Zn(2)-C6 fungal-type domain-containing protein</fullName>
    </recommendedName>
</protein>
<accession>A0AAV9XR64</accession>
<dbReference type="PROSITE" id="PS00463">
    <property type="entry name" value="ZN2_CY6_FUNGAL_1"/>
    <property type="match status" value="1"/>
</dbReference>
<dbReference type="GO" id="GO:0000981">
    <property type="term" value="F:DNA-binding transcription factor activity, RNA polymerase II-specific"/>
    <property type="evidence" value="ECO:0007669"/>
    <property type="project" value="InterPro"/>
</dbReference>
<organism evidence="8 9">
    <name type="scientific">Orbilia ellipsospora</name>
    <dbReference type="NCBI Taxonomy" id="2528407"/>
    <lineage>
        <taxon>Eukaryota</taxon>
        <taxon>Fungi</taxon>
        <taxon>Dikarya</taxon>
        <taxon>Ascomycota</taxon>
        <taxon>Pezizomycotina</taxon>
        <taxon>Orbiliomycetes</taxon>
        <taxon>Orbiliales</taxon>
        <taxon>Orbiliaceae</taxon>
        <taxon>Orbilia</taxon>
    </lineage>
</organism>
<feature type="region of interest" description="Disordered" evidence="6">
    <location>
        <begin position="57"/>
        <end position="80"/>
    </location>
</feature>
<sequence length="682" mass="77901">MAHDTLHAHATFARASRRRSCNECRSRRTKCELRPQPDGSTKCLWCIQHGKDCDLPDDESLQQHTPRPPNDGSMIMNGNTSAHAGFQLSDQSFCPTEESREKILRIRQNITENNYQPWTDIEGTDKLHIDPIIANYLEDLFFTKIQPYIPIITRSYFKSNKISQLLLSAMYGVAARLSRVLVSSRDFVHIKQVLHAQLLKLVNNYRPSLQSCIALTLIHLTIELQTDGINDTEAWPLRLGMAVRMALELKLHRRSAQSKHSSDMQEMRRRLFWAVFIKDRWTSTGKGYPLMISLQDIDLDFPQERNLDPGYESTKHYFFIELIHQAFVLGKCHPVAYRADRFKHVTVEAFREAESSIAELGDRLRRFQAVCKDYDSQATLSLNYAALKLIFYGPFFQPASPAEKVKFAQFLQDIPKLRTTLAQDAVYALGYASKELVHSCEAIWGIGYYAQVRCFLVALSIKHDTLTEYPQDLREEADRACQKVADIARSMCEEKRWSFKQMSGTLVLFCENVADERRKALSPSMQDNGSDVTLSPPQTATDSSSTSSHKPTRKQKRSREEFQSVSDNISSLSLDQQQQQQQRMGYRMQMAFPETELMASIDTYNMTPPTPFSSAAAMSVDGAFSLMSESGSMGSNYQMMSNASYGNTNNWNMGAEFQQDFGFFNWETTEQFYDSNGVPKYP</sequence>
<keyword evidence="9" id="KW-1185">Reference proteome</keyword>
<reference evidence="8 9" key="1">
    <citation type="submission" date="2019-10" db="EMBL/GenBank/DDBJ databases">
        <authorList>
            <person name="Palmer J.M."/>
        </authorList>
    </citation>
    <scope>NUCLEOTIDE SEQUENCE [LARGE SCALE GENOMIC DNA]</scope>
    <source>
        <strain evidence="8 9">TWF694</strain>
    </source>
</reference>
<dbReference type="InterPro" id="IPR001138">
    <property type="entry name" value="Zn2Cys6_DnaBD"/>
</dbReference>
<dbReference type="PROSITE" id="PS50048">
    <property type="entry name" value="ZN2_CY6_FUNGAL_2"/>
    <property type="match status" value="1"/>
</dbReference>
<dbReference type="GO" id="GO:0006351">
    <property type="term" value="P:DNA-templated transcription"/>
    <property type="evidence" value="ECO:0007669"/>
    <property type="project" value="InterPro"/>
</dbReference>
<dbReference type="InterPro" id="IPR007219">
    <property type="entry name" value="XnlR_reg_dom"/>
</dbReference>
<dbReference type="InterPro" id="IPR036864">
    <property type="entry name" value="Zn2-C6_fun-type_DNA-bd_sf"/>
</dbReference>
<dbReference type="SMART" id="SM00906">
    <property type="entry name" value="Fungal_trans"/>
    <property type="match status" value="1"/>
</dbReference>
<evidence type="ECO:0000313" key="8">
    <source>
        <dbReference type="EMBL" id="KAK6544513.1"/>
    </source>
</evidence>
<feature type="compositionally biased region" description="Polar residues" evidence="6">
    <location>
        <begin position="563"/>
        <end position="575"/>
    </location>
</feature>
<dbReference type="GO" id="GO:0008270">
    <property type="term" value="F:zinc ion binding"/>
    <property type="evidence" value="ECO:0007669"/>
    <property type="project" value="InterPro"/>
</dbReference>
<evidence type="ECO:0000256" key="5">
    <source>
        <dbReference type="ARBA" id="ARBA00023242"/>
    </source>
</evidence>